<dbReference type="PANTHER" id="PTHR42080:SF3">
    <property type="entry name" value="SRR1-LIKE DOMAIN-CONTAINING PROTEIN"/>
    <property type="match status" value="1"/>
</dbReference>
<dbReference type="AlphaFoldDB" id="A0A9P9GSV7"/>
<comment type="caution">
    <text evidence="3">The sequence shown here is derived from an EMBL/GenBank/DDBJ whole genome shotgun (WGS) entry which is preliminary data.</text>
</comment>
<name>A0A9P9GSV7_FUSSL</name>
<evidence type="ECO:0000313" key="3">
    <source>
        <dbReference type="EMBL" id="KAH7243819.1"/>
    </source>
</evidence>
<dbReference type="OrthoDB" id="5230585at2759"/>
<feature type="region of interest" description="Disordered" evidence="1">
    <location>
        <begin position="1"/>
        <end position="23"/>
    </location>
</feature>
<dbReference type="Proteomes" id="UP000736672">
    <property type="component" value="Unassembled WGS sequence"/>
</dbReference>
<dbReference type="PANTHER" id="PTHR42080">
    <property type="entry name" value="SRR1 DOMAIN-CONTAINING PROTEIN"/>
    <property type="match status" value="1"/>
</dbReference>
<gene>
    <name evidence="3" type="ORF">B0J15DRAFT_537772</name>
</gene>
<protein>
    <recommendedName>
        <fullName evidence="2">SRR1-like domain-containing protein</fullName>
    </recommendedName>
</protein>
<sequence length="373" mass="42030">MSTSNPPSDTVEPGQQGPAGPSVPLLDYGCTPWRISSQRVADLYDSGTKFWTKSDLVDIERQLEQSATLDRFTIQCIDGKQVQVKNPLFGAEKPIWKPFVEYQEYWKLVASKPDGSSETYYCSYLVGWRNQLMRDFCGNIEDWTRLFETKRQLWNRSITCESFKSRLRKLLAARKVTKIVCFGLGDMARRPPEVTILPNQAAKQLDLESHGADVHAEMIQHAAALTMAEEICPHDGKAIRLLAQDPQYTDDTKEFLREKGFEIVGNFGAGGFAEVDDESIVFSAWVAAPVKQIVADLARPAAFITMGDDRPPFNSFNKPFADGESPRTRQMWQGYEHWDFPTSPVEVEVMKGLDKLKIFTRARGEDAVRASSG</sequence>
<feature type="domain" description="SRR1-like" evidence="2">
    <location>
        <begin position="167"/>
        <end position="290"/>
    </location>
</feature>
<proteinExistence type="predicted"/>
<organism evidence="3 4">
    <name type="scientific">Fusarium solani</name>
    <name type="common">Filamentous fungus</name>
    <dbReference type="NCBI Taxonomy" id="169388"/>
    <lineage>
        <taxon>Eukaryota</taxon>
        <taxon>Fungi</taxon>
        <taxon>Dikarya</taxon>
        <taxon>Ascomycota</taxon>
        <taxon>Pezizomycotina</taxon>
        <taxon>Sordariomycetes</taxon>
        <taxon>Hypocreomycetidae</taxon>
        <taxon>Hypocreales</taxon>
        <taxon>Nectriaceae</taxon>
        <taxon>Fusarium</taxon>
        <taxon>Fusarium solani species complex</taxon>
    </lineage>
</organism>
<evidence type="ECO:0000313" key="4">
    <source>
        <dbReference type="Proteomes" id="UP000736672"/>
    </source>
</evidence>
<dbReference type="Pfam" id="PF07985">
    <property type="entry name" value="SRR1"/>
    <property type="match status" value="1"/>
</dbReference>
<evidence type="ECO:0000259" key="2">
    <source>
        <dbReference type="Pfam" id="PF07985"/>
    </source>
</evidence>
<dbReference type="EMBL" id="JAGTJS010000018">
    <property type="protein sequence ID" value="KAH7243819.1"/>
    <property type="molecule type" value="Genomic_DNA"/>
</dbReference>
<dbReference type="InterPro" id="IPR012942">
    <property type="entry name" value="SRR1-like"/>
</dbReference>
<keyword evidence="4" id="KW-1185">Reference proteome</keyword>
<accession>A0A9P9GSV7</accession>
<reference evidence="3" key="1">
    <citation type="journal article" date="2021" name="Nat. Commun.">
        <title>Genetic determinants of endophytism in the Arabidopsis root mycobiome.</title>
        <authorList>
            <person name="Mesny F."/>
            <person name="Miyauchi S."/>
            <person name="Thiergart T."/>
            <person name="Pickel B."/>
            <person name="Atanasova L."/>
            <person name="Karlsson M."/>
            <person name="Huettel B."/>
            <person name="Barry K.W."/>
            <person name="Haridas S."/>
            <person name="Chen C."/>
            <person name="Bauer D."/>
            <person name="Andreopoulos W."/>
            <person name="Pangilinan J."/>
            <person name="LaButti K."/>
            <person name="Riley R."/>
            <person name="Lipzen A."/>
            <person name="Clum A."/>
            <person name="Drula E."/>
            <person name="Henrissat B."/>
            <person name="Kohler A."/>
            <person name="Grigoriev I.V."/>
            <person name="Martin F.M."/>
            <person name="Hacquard S."/>
        </authorList>
    </citation>
    <scope>NUCLEOTIDE SEQUENCE</scope>
    <source>
        <strain evidence="3">FSSC 5 MPI-SDFR-AT-0091</strain>
    </source>
</reference>
<evidence type="ECO:0000256" key="1">
    <source>
        <dbReference type="SAM" id="MobiDB-lite"/>
    </source>
</evidence>